<dbReference type="Proteomes" id="UP000887577">
    <property type="component" value="Unplaced"/>
</dbReference>
<accession>A0A914YDX1</accession>
<proteinExistence type="predicted"/>
<evidence type="ECO:0000313" key="2">
    <source>
        <dbReference type="Proteomes" id="UP000887577"/>
    </source>
</evidence>
<sequence>MKSSTIAIFMIFIVLVAVNIEDVNATSYSTTNVPSCNKYCSRSKAQQRACCQARGHTGLSGCLRGRMSCFG</sequence>
<keyword evidence="2" id="KW-1185">Reference proteome</keyword>
<keyword evidence="1" id="KW-0732">Signal</keyword>
<feature type="signal peptide" evidence="1">
    <location>
        <begin position="1"/>
        <end position="25"/>
    </location>
</feature>
<dbReference type="InterPro" id="IPR038203">
    <property type="entry name" value="Diapausin_sf"/>
</dbReference>
<dbReference type="WBParaSite" id="PSU_v2.g12338.t1">
    <property type="protein sequence ID" value="PSU_v2.g12338.t1"/>
    <property type="gene ID" value="PSU_v2.g12338"/>
</dbReference>
<protein>
    <submittedName>
        <fullName evidence="3 4">Uncharacterized protein</fullName>
    </submittedName>
</protein>
<dbReference type="AlphaFoldDB" id="A0A914YDX1"/>
<organism evidence="2 4">
    <name type="scientific">Panagrolaimus superbus</name>
    <dbReference type="NCBI Taxonomy" id="310955"/>
    <lineage>
        <taxon>Eukaryota</taxon>
        <taxon>Metazoa</taxon>
        <taxon>Ecdysozoa</taxon>
        <taxon>Nematoda</taxon>
        <taxon>Chromadorea</taxon>
        <taxon>Rhabditida</taxon>
        <taxon>Tylenchina</taxon>
        <taxon>Panagrolaimomorpha</taxon>
        <taxon>Panagrolaimoidea</taxon>
        <taxon>Panagrolaimidae</taxon>
        <taxon>Panagrolaimus</taxon>
    </lineage>
</organism>
<feature type="chain" id="PRO_5038275947" evidence="1">
    <location>
        <begin position="26"/>
        <end position="71"/>
    </location>
</feature>
<reference evidence="3 4" key="1">
    <citation type="submission" date="2022-11" db="UniProtKB">
        <authorList>
            <consortium name="WormBaseParasite"/>
        </authorList>
    </citation>
    <scope>IDENTIFICATION</scope>
</reference>
<dbReference type="Gene3D" id="3.30.30.120">
    <property type="entry name" value="Diapause-specific peptide"/>
    <property type="match status" value="1"/>
</dbReference>
<evidence type="ECO:0000256" key="1">
    <source>
        <dbReference type="SAM" id="SignalP"/>
    </source>
</evidence>
<dbReference type="WBParaSite" id="PSU_v2.g17626.t1">
    <property type="protein sequence ID" value="PSU_v2.g17626.t1"/>
    <property type="gene ID" value="PSU_v2.g17626"/>
</dbReference>
<evidence type="ECO:0000313" key="4">
    <source>
        <dbReference type="WBParaSite" id="PSU_v2.g17626.t1"/>
    </source>
</evidence>
<name>A0A914YDX1_9BILA</name>
<evidence type="ECO:0000313" key="3">
    <source>
        <dbReference type="WBParaSite" id="PSU_v2.g12338.t1"/>
    </source>
</evidence>